<dbReference type="Gene3D" id="3.30.70.2970">
    <property type="entry name" value="Protein of unknown function (DUF541), domain 2"/>
    <property type="match status" value="1"/>
</dbReference>
<dbReference type="AlphaFoldDB" id="A0A2N1PJZ0"/>
<name>A0A2N1PJZ0_9BACT</name>
<evidence type="ECO:0000313" key="2">
    <source>
        <dbReference type="Proteomes" id="UP000233256"/>
    </source>
</evidence>
<dbReference type="InterPro" id="IPR052022">
    <property type="entry name" value="26kDa_periplasmic_antigen"/>
</dbReference>
<gene>
    <name evidence="1" type="ORF">CVV64_17650</name>
</gene>
<dbReference type="Gene3D" id="3.30.110.170">
    <property type="entry name" value="Protein of unknown function (DUF541), domain 1"/>
    <property type="match status" value="1"/>
</dbReference>
<evidence type="ECO:0008006" key="3">
    <source>
        <dbReference type="Google" id="ProtNLM"/>
    </source>
</evidence>
<reference evidence="1 2" key="1">
    <citation type="journal article" date="2017" name="ISME J.">
        <title>Potential for microbial H2 and metal transformations associated with novel bacteria and archaea in deep terrestrial subsurface sediments.</title>
        <authorList>
            <person name="Hernsdorf A.W."/>
            <person name="Amano Y."/>
            <person name="Miyakawa K."/>
            <person name="Ise K."/>
            <person name="Suzuki Y."/>
            <person name="Anantharaman K."/>
            <person name="Probst A."/>
            <person name="Burstein D."/>
            <person name="Thomas B.C."/>
            <person name="Banfield J.F."/>
        </authorList>
    </citation>
    <scope>NUCLEOTIDE SEQUENCE [LARGE SCALE GENOMIC DNA]</scope>
    <source>
        <strain evidence="1">HGW-Wallbacteria-1</strain>
    </source>
</reference>
<proteinExistence type="predicted"/>
<dbReference type="PANTHER" id="PTHR34387:SF1">
    <property type="entry name" value="PERIPLASMIC IMMUNOGENIC PROTEIN"/>
    <property type="match status" value="1"/>
</dbReference>
<evidence type="ECO:0000313" key="1">
    <source>
        <dbReference type="EMBL" id="PKK88668.1"/>
    </source>
</evidence>
<dbReference type="PANTHER" id="PTHR34387">
    <property type="entry name" value="SLR1258 PROTEIN"/>
    <property type="match status" value="1"/>
</dbReference>
<protein>
    <recommendedName>
        <fullName evidence="3">SIMPL domain-containing protein</fullName>
    </recommendedName>
</protein>
<sequence>MRIFIAILIMITFIPVSHSFELPKFPFISVKGNSECKIQPNIFTITFTLHITNDDFNATINEFTANSDSVIKELIKLKVKPENIKAYEISSGKCSSWNRENGEKKFFASRVFNVELDDVTNYRQLIDYVIKSDDFRNVDSNFRHSDIDKIKNNLLVEACANSKEKAQLLAKTLKKEIKSIFAISESNYDQLEIQYRFPLGGNQLFNYEVRNHEVPRDSKAIDIFVPDKITYTCSLYALYRLEE</sequence>
<dbReference type="GO" id="GO:0006974">
    <property type="term" value="P:DNA damage response"/>
    <property type="evidence" value="ECO:0007669"/>
    <property type="project" value="TreeGrafter"/>
</dbReference>
<comment type="caution">
    <text evidence="1">The sequence shown here is derived from an EMBL/GenBank/DDBJ whole genome shotgun (WGS) entry which is preliminary data.</text>
</comment>
<dbReference type="Pfam" id="PF04402">
    <property type="entry name" value="SIMPL"/>
    <property type="match status" value="1"/>
</dbReference>
<dbReference type="InterPro" id="IPR007497">
    <property type="entry name" value="SIMPL/DUF541"/>
</dbReference>
<organism evidence="1 2">
    <name type="scientific">Candidatus Wallbacteria bacterium HGW-Wallbacteria-1</name>
    <dbReference type="NCBI Taxonomy" id="2013854"/>
    <lineage>
        <taxon>Bacteria</taxon>
        <taxon>Candidatus Walliibacteriota</taxon>
    </lineage>
</organism>
<dbReference type="Proteomes" id="UP000233256">
    <property type="component" value="Unassembled WGS sequence"/>
</dbReference>
<dbReference type="EMBL" id="PGXC01000037">
    <property type="protein sequence ID" value="PKK88668.1"/>
    <property type="molecule type" value="Genomic_DNA"/>
</dbReference>
<accession>A0A2N1PJZ0</accession>